<dbReference type="GO" id="GO:0005886">
    <property type="term" value="C:plasma membrane"/>
    <property type="evidence" value="ECO:0007669"/>
    <property type="project" value="UniProtKB-SubCell"/>
</dbReference>
<dbReference type="OrthoDB" id="6313at2"/>
<protein>
    <recommendedName>
        <fullName evidence="4">Putative hemin transport system permease protein HrtB</fullName>
    </recommendedName>
</protein>
<name>C9LU00_SELS3</name>
<evidence type="ECO:0000259" key="12">
    <source>
        <dbReference type="Pfam" id="PF12704"/>
    </source>
</evidence>
<dbReference type="STRING" id="546271.Selsp_1406"/>
<comment type="subunit">
    <text evidence="3">The complex is composed of two ATP-binding proteins (HrtA), two transmembrane proteins (HrtB) and a solute-binding protein.</text>
</comment>
<evidence type="ECO:0000256" key="10">
    <source>
        <dbReference type="SAM" id="Phobius"/>
    </source>
</evidence>
<proteinExistence type="inferred from homology"/>
<dbReference type="PANTHER" id="PTHR43738:SF2">
    <property type="entry name" value="ABC TRANSPORTER PERMEASE"/>
    <property type="match status" value="1"/>
</dbReference>
<accession>C9LU00</accession>
<evidence type="ECO:0000256" key="3">
    <source>
        <dbReference type="ARBA" id="ARBA00011131"/>
    </source>
</evidence>
<dbReference type="Pfam" id="PF12704">
    <property type="entry name" value="MacB_PCD"/>
    <property type="match status" value="1"/>
</dbReference>
<dbReference type="Pfam" id="PF02687">
    <property type="entry name" value="FtsX"/>
    <property type="match status" value="1"/>
</dbReference>
<dbReference type="InterPro" id="IPR051125">
    <property type="entry name" value="ABC-4/HrtB_transporter"/>
</dbReference>
<feature type="domain" description="MacB-like periplasmic core" evidence="12">
    <location>
        <begin position="22"/>
        <end position="241"/>
    </location>
</feature>
<dbReference type="eggNOG" id="COG0577">
    <property type="taxonomic scope" value="Bacteria"/>
</dbReference>
<evidence type="ECO:0000313" key="16">
    <source>
        <dbReference type="Proteomes" id="UP000011124"/>
    </source>
</evidence>
<dbReference type="InterPro" id="IPR003838">
    <property type="entry name" value="ABC3_permease_C"/>
</dbReference>
<feature type="transmembrane region" description="Helical" evidence="10">
    <location>
        <begin position="271"/>
        <end position="292"/>
    </location>
</feature>
<evidence type="ECO:0000256" key="8">
    <source>
        <dbReference type="ARBA" id="ARBA00023136"/>
    </source>
</evidence>
<comment type="subcellular location">
    <subcellularLocation>
        <location evidence="1">Cell membrane</location>
        <topology evidence="1">Multi-pass membrane protein</topology>
    </subcellularLocation>
</comment>
<dbReference type="EMBL" id="CP002637">
    <property type="protein sequence ID" value="AEC00365.1"/>
    <property type="molecule type" value="Genomic_DNA"/>
</dbReference>
<evidence type="ECO:0000256" key="5">
    <source>
        <dbReference type="ARBA" id="ARBA00022475"/>
    </source>
</evidence>
<evidence type="ECO:0000256" key="1">
    <source>
        <dbReference type="ARBA" id="ARBA00004651"/>
    </source>
</evidence>
<dbReference type="Proteomes" id="UP000003505">
    <property type="component" value="Unassembled WGS sequence"/>
</dbReference>
<evidence type="ECO:0000256" key="7">
    <source>
        <dbReference type="ARBA" id="ARBA00022989"/>
    </source>
</evidence>
<evidence type="ECO:0000259" key="11">
    <source>
        <dbReference type="Pfam" id="PF02687"/>
    </source>
</evidence>
<dbReference type="KEGG" id="ssg:Selsp_1406"/>
<feature type="domain" description="ABC3 transporter permease C-terminal" evidence="11">
    <location>
        <begin position="271"/>
        <end position="381"/>
    </location>
</feature>
<dbReference type="HOGENOM" id="CLU_055576_0_0_9"/>
<evidence type="ECO:0000256" key="9">
    <source>
        <dbReference type="ARBA" id="ARBA00024973"/>
    </source>
</evidence>
<evidence type="ECO:0000256" key="4">
    <source>
        <dbReference type="ARBA" id="ARBA00016962"/>
    </source>
</evidence>
<dbReference type="Proteomes" id="UP000011124">
    <property type="component" value="Chromosome"/>
</dbReference>
<keyword evidence="7 10" id="KW-1133">Transmembrane helix</keyword>
<dbReference type="InterPro" id="IPR025857">
    <property type="entry name" value="MacB_PCD"/>
</dbReference>
<evidence type="ECO:0000313" key="13">
    <source>
        <dbReference type="EMBL" id="AEC00365.1"/>
    </source>
</evidence>
<evidence type="ECO:0000256" key="6">
    <source>
        <dbReference type="ARBA" id="ARBA00022692"/>
    </source>
</evidence>
<organism evidence="14 15">
    <name type="scientific">Selenomonas sputigena (strain ATCC 35185 / DSM 20758 / CCUG 44933 / VPI D19B-28)</name>
    <dbReference type="NCBI Taxonomy" id="546271"/>
    <lineage>
        <taxon>Bacteria</taxon>
        <taxon>Bacillati</taxon>
        <taxon>Bacillota</taxon>
        <taxon>Negativicutes</taxon>
        <taxon>Selenomonadales</taxon>
        <taxon>Selenomonadaceae</taxon>
        <taxon>Selenomonas</taxon>
    </lineage>
</organism>
<feature type="transmembrane region" description="Helical" evidence="10">
    <location>
        <begin position="312"/>
        <end position="342"/>
    </location>
</feature>
<dbReference type="PANTHER" id="PTHR43738">
    <property type="entry name" value="ABC TRANSPORTER, MEMBRANE PROTEIN"/>
    <property type="match status" value="1"/>
</dbReference>
<evidence type="ECO:0000313" key="14">
    <source>
        <dbReference type="EMBL" id="EEX77531.1"/>
    </source>
</evidence>
<keyword evidence="5" id="KW-1003">Cell membrane</keyword>
<dbReference type="AlphaFoldDB" id="C9LU00"/>
<feature type="transmembrane region" description="Helical" evidence="10">
    <location>
        <begin position="362"/>
        <end position="383"/>
    </location>
</feature>
<keyword evidence="8 10" id="KW-0472">Membrane</keyword>
<reference evidence="13 16" key="2">
    <citation type="submission" date="2011-04" db="EMBL/GenBank/DDBJ databases">
        <title>The complete genome of Selenomonas sputigena DSM 20758.</title>
        <authorList>
            <consortium name="US DOE Joint Genome Institute (JGI-PGF)"/>
            <person name="Lucas S."/>
            <person name="Copeland A."/>
            <person name="Lapidus A."/>
            <person name="Bruce D."/>
            <person name="Goodwin L."/>
            <person name="Pitluck S."/>
            <person name="Peters L."/>
            <person name="Kyrpides N."/>
            <person name="Mavromatis K."/>
            <person name="Ivanova N."/>
            <person name="Ovchinnikova G."/>
            <person name="Teshima H."/>
            <person name="Detter J.C."/>
            <person name="Tapia R."/>
            <person name="Han C."/>
            <person name="Land M."/>
            <person name="Hauser L."/>
            <person name="Markowitz V."/>
            <person name="Cheng J.-F."/>
            <person name="Hugenholtz P."/>
            <person name="Woyke T."/>
            <person name="Wu D."/>
            <person name="Gronow S."/>
            <person name="Wellnitz S."/>
            <person name="Schneider S."/>
            <person name="Klenk H.-P."/>
            <person name="Eisen J.A."/>
        </authorList>
    </citation>
    <scope>NUCLEOTIDE SEQUENCE [LARGE SCALE GENOMIC DNA]</scope>
    <source>
        <strain evidence="13">ATCC 35185</strain>
        <strain evidence="16">ATCC 35185 / DSM 20758 / VPI D19B-28</strain>
    </source>
</reference>
<comment type="function">
    <text evidence="9">Part of the ABC transporter complex hrt involved in hemin import. Responsible for the translocation of the substrate across the membrane.</text>
</comment>
<reference evidence="14 15" key="1">
    <citation type="submission" date="2009-09" db="EMBL/GenBank/DDBJ databases">
        <authorList>
            <person name="Weinstock G."/>
            <person name="Sodergren E."/>
            <person name="Clifton S."/>
            <person name="Fulton L."/>
            <person name="Fulton B."/>
            <person name="Courtney L."/>
            <person name="Fronick C."/>
            <person name="Harrison M."/>
            <person name="Strong C."/>
            <person name="Farmer C."/>
            <person name="Delahaunty K."/>
            <person name="Markovic C."/>
            <person name="Hall O."/>
            <person name="Minx P."/>
            <person name="Tomlinson C."/>
            <person name="Mitreva M."/>
            <person name="Nelson J."/>
            <person name="Hou S."/>
            <person name="Wollam A."/>
            <person name="Pepin K.H."/>
            <person name="Johnson M."/>
            <person name="Bhonagiri V."/>
            <person name="Nash W.E."/>
            <person name="Warren W."/>
            <person name="Chinwalla A."/>
            <person name="Mardis E.R."/>
            <person name="Wilson R.K."/>
        </authorList>
    </citation>
    <scope>NUCLEOTIDE SEQUENCE [LARGE SCALE GENOMIC DNA]</scope>
    <source>
        <strain evidence="14">ATCC 35185</strain>
        <strain evidence="15">ATCC 35185 / DSM 20758 / VPI D19B-28</strain>
    </source>
</reference>
<keyword evidence="6 10" id="KW-0812">Transmembrane</keyword>
<gene>
    <name evidence="13" type="ordered locus">Selsp_1406</name>
    <name evidence="14" type="ORF">SELSPUOL_00805</name>
</gene>
<dbReference type="EMBL" id="ACKP02000015">
    <property type="protein sequence ID" value="EEX77531.1"/>
    <property type="molecule type" value="Genomic_DNA"/>
</dbReference>
<keyword evidence="16" id="KW-1185">Reference proteome</keyword>
<sequence>MSFARFLAVRNCRRNPSRTAALGLVAALLALALFGGSLVVLSLQNGLNRFQERLGADILVLPKAAQADGGLEGVLVQGKPLQFYMEASRLAEIASLPGVERAAPQFFLTSANAGCCSVAVQLIGFDPATDFTIRPWLLESYAGDVGYGDILCGSGISVPADRRLKFYNVPCRVVGRLSPTGTGMDMAVYANMETIRAMMKNAAELDFASFQGVDPEQAISAVLVKTAPDFSPEAVAQAISAAYPDLAARPAHGMVRSVEAGLGGVTGTVGILLFVVWLLCIGLLALAFRLVFAERRGEFAVLLISGARRGVLARIVLAEALIVSSLGAAGGVLAGAFVLLPFAALLKDSFARPYLLPDASGIALLAAGAFCVSVLSAALAALWTVRRMDVTLREDM</sequence>
<dbReference type="RefSeq" id="WP_006191929.1">
    <property type="nucleotide sequence ID" value="NC_015437.1"/>
</dbReference>
<evidence type="ECO:0000256" key="2">
    <source>
        <dbReference type="ARBA" id="ARBA00008697"/>
    </source>
</evidence>
<comment type="similarity">
    <text evidence="2">Belongs to the ABC-4 integral membrane protein family. HrtB subfamily.</text>
</comment>
<evidence type="ECO:0000313" key="15">
    <source>
        <dbReference type="Proteomes" id="UP000003505"/>
    </source>
</evidence>